<evidence type="ECO:0000313" key="3">
    <source>
        <dbReference type="Proteomes" id="UP000008947"/>
    </source>
</evidence>
<dbReference type="EMBL" id="AILU01000003">
    <property type="protein sequence ID" value="EJF81697.1"/>
    <property type="molecule type" value="Genomic_DNA"/>
</dbReference>
<comment type="caution">
    <text evidence="2">The sequence shown here is derived from an EMBL/GenBank/DDBJ whole genome shotgun (WGS) entry which is preliminary data.</text>
</comment>
<keyword evidence="3" id="KW-1185">Reference proteome</keyword>
<protein>
    <submittedName>
        <fullName evidence="2">Uncharacterized protein</fullName>
    </submittedName>
</protein>
<reference evidence="2 3" key="1">
    <citation type="submission" date="2012-03" db="EMBL/GenBank/DDBJ databases">
        <title>The Genome Sequence of Bartonella washoensis Sb944nv.</title>
        <authorList>
            <consortium name="The Broad Institute Genome Sequencing Platform"/>
            <consortium name="The Broad Institute Genome Sequencing Center for Infectious Disease"/>
            <person name="Feldgarden M."/>
            <person name="Kirby J."/>
            <person name="Kosoy M."/>
            <person name="Birtles R."/>
            <person name="Probert W.S."/>
            <person name="Chiaraviglio L."/>
            <person name="Young S.K."/>
            <person name="Zeng Q."/>
            <person name="Gargeya S."/>
            <person name="Fitzgerald M."/>
            <person name="Haas B."/>
            <person name="Abouelleil A."/>
            <person name="Alvarado L."/>
            <person name="Arachchi H.M."/>
            <person name="Berlin A."/>
            <person name="Chapman S.B."/>
            <person name="Gearin G."/>
            <person name="Goldberg J."/>
            <person name="Griggs A."/>
            <person name="Gujja S."/>
            <person name="Hansen M."/>
            <person name="Heiman D."/>
            <person name="Howarth C."/>
            <person name="Larimer J."/>
            <person name="Lui A."/>
            <person name="MacDonald P.J.P."/>
            <person name="McCowen C."/>
            <person name="Montmayeur A."/>
            <person name="Murphy C."/>
            <person name="Neiman D."/>
            <person name="Pearson M."/>
            <person name="Priest M."/>
            <person name="Roberts A."/>
            <person name="Saif S."/>
            <person name="Shea T."/>
            <person name="Sisk P."/>
            <person name="Stolte C."/>
            <person name="Sykes S."/>
            <person name="Wortman J."/>
            <person name="Nusbaum C."/>
            <person name="Birren B."/>
        </authorList>
    </citation>
    <scope>NUCLEOTIDE SEQUENCE [LARGE SCALE GENOMIC DNA]</scope>
    <source>
        <strain evidence="2 3">Sb944nv</strain>
    </source>
</reference>
<feature type="transmembrane region" description="Helical" evidence="1">
    <location>
        <begin position="44"/>
        <end position="63"/>
    </location>
</feature>
<proteinExistence type="predicted"/>
<organism evidence="2 3">
    <name type="scientific">Candidatus Bartonella washoeensis Sb944nv</name>
    <dbReference type="NCBI Taxonomy" id="1094563"/>
    <lineage>
        <taxon>Bacteria</taxon>
        <taxon>Pseudomonadati</taxon>
        <taxon>Pseudomonadota</taxon>
        <taxon>Alphaproteobacteria</taxon>
        <taxon>Hyphomicrobiales</taxon>
        <taxon>Bartonellaceae</taxon>
        <taxon>Bartonella</taxon>
    </lineage>
</organism>
<evidence type="ECO:0000313" key="2">
    <source>
        <dbReference type="EMBL" id="EJF81697.1"/>
    </source>
</evidence>
<dbReference type="AlphaFoldDB" id="J1JBC4"/>
<gene>
    <name evidence="2" type="ORF">MCQ_00395</name>
</gene>
<dbReference type="Proteomes" id="UP000008947">
    <property type="component" value="Unassembled WGS sequence"/>
</dbReference>
<keyword evidence="1" id="KW-1133">Transmembrane helix</keyword>
<keyword evidence="1" id="KW-0812">Transmembrane</keyword>
<accession>J1JBC4</accession>
<name>J1JBC4_9HYPH</name>
<keyword evidence="1" id="KW-0472">Membrane</keyword>
<dbReference type="HOGENOM" id="CLU_2582596_0_0_5"/>
<evidence type="ECO:0000256" key="1">
    <source>
        <dbReference type="SAM" id="Phobius"/>
    </source>
</evidence>
<sequence length="80" mass="9071">MAIALQLYLSKKILFLPLKIKKCPNSTFRHFYITADMHSNYSEIAPAVIFVNIALASSLLLDLRRSSTIKSSRTAAMRRI</sequence>